<protein>
    <submittedName>
        <fullName evidence="1">Uncharacterized protein</fullName>
    </submittedName>
</protein>
<evidence type="ECO:0000313" key="2">
    <source>
        <dbReference type="Proteomes" id="UP000030746"/>
    </source>
</evidence>
<dbReference type="OMA" id="FQPPKCL"/>
<dbReference type="EMBL" id="KB201037">
    <property type="protein sequence ID" value="ESO99277.1"/>
    <property type="molecule type" value="Genomic_DNA"/>
</dbReference>
<dbReference type="RefSeq" id="XP_009049770.1">
    <property type="nucleotide sequence ID" value="XM_009051522.1"/>
</dbReference>
<dbReference type="AlphaFoldDB" id="V4APY3"/>
<evidence type="ECO:0000313" key="1">
    <source>
        <dbReference type="EMBL" id="ESO99277.1"/>
    </source>
</evidence>
<dbReference type="HOGENOM" id="CLU_1082925_0_0_1"/>
<dbReference type="Proteomes" id="UP000030746">
    <property type="component" value="Unassembled WGS sequence"/>
</dbReference>
<name>V4APY3_LOTGI</name>
<dbReference type="OrthoDB" id="6108238at2759"/>
<sequence length="257" mass="29046">MTSFTCHDLWCIIYKVHYRKALYNISHDCEVLKTAAECPLNAMYQAQMCTATLGIGPPQGPTPFVEKGKIEIAKLSCRENRLNNAVQCLEEIMNACQGNTEREHFLRMMINVESIKRSVQYFCDNLHIYEENAECVADSHEDQKKCAQDVRNNFKTKVDSTSNMDVMMTSTCRFYNIAVGCIQTIVRPKCGNDAVDIVIKMLQGFQPPKCKELDLEPGYRVTSGDQDNSDNQGSDANKISQSISVLLLLSFTIKLFI</sequence>
<keyword evidence="2" id="KW-1185">Reference proteome</keyword>
<proteinExistence type="predicted"/>
<reference evidence="1 2" key="1">
    <citation type="journal article" date="2013" name="Nature">
        <title>Insights into bilaterian evolution from three spiralian genomes.</title>
        <authorList>
            <person name="Simakov O."/>
            <person name="Marletaz F."/>
            <person name="Cho S.J."/>
            <person name="Edsinger-Gonzales E."/>
            <person name="Havlak P."/>
            <person name="Hellsten U."/>
            <person name="Kuo D.H."/>
            <person name="Larsson T."/>
            <person name="Lv J."/>
            <person name="Arendt D."/>
            <person name="Savage R."/>
            <person name="Osoegawa K."/>
            <person name="de Jong P."/>
            <person name="Grimwood J."/>
            <person name="Chapman J.A."/>
            <person name="Shapiro H."/>
            <person name="Aerts A."/>
            <person name="Otillar R.P."/>
            <person name="Terry A.Y."/>
            <person name="Boore J.L."/>
            <person name="Grigoriev I.V."/>
            <person name="Lindberg D.R."/>
            <person name="Seaver E.C."/>
            <person name="Weisblat D.A."/>
            <person name="Putnam N.H."/>
            <person name="Rokhsar D.S."/>
        </authorList>
    </citation>
    <scope>NUCLEOTIDE SEQUENCE [LARGE SCALE GENOMIC DNA]</scope>
</reference>
<dbReference type="GeneID" id="20237690"/>
<accession>V4APY3</accession>
<gene>
    <name evidence="1" type="ORF">LOTGIDRAFT_158354</name>
</gene>
<dbReference type="KEGG" id="lgi:LOTGIDRAFT_158354"/>
<organism evidence="1 2">
    <name type="scientific">Lottia gigantea</name>
    <name type="common">Giant owl limpet</name>
    <dbReference type="NCBI Taxonomy" id="225164"/>
    <lineage>
        <taxon>Eukaryota</taxon>
        <taxon>Metazoa</taxon>
        <taxon>Spiralia</taxon>
        <taxon>Lophotrochozoa</taxon>
        <taxon>Mollusca</taxon>
        <taxon>Gastropoda</taxon>
        <taxon>Patellogastropoda</taxon>
        <taxon>Lottioidea</taxon>
        <taxon>Lottiidae</taxon>
        <taxon>Lottia</taxon>
    </lineage>
</organism>
<dbReference type="CTD" id="20237690"/>